<dbReference type="EMBL" id="QKWW01000069">
    <property type="protein sequence ID" value="PZT53490.1"/>
    <property type="molecule type" value="Genomic_DNA"/>
</dbReference>
<dbReference type="Pfam" id="PF00882">
    <property type="entry name" value="Zn_dep_PLPC"/>
    <property type="match status" value="1"/>
</dbReference>
<organism evidence="2 3">
    <name type="scientific">Paenibacillus silvae</name>
    <dbReference type="NCBI Taxonomy" id="1325358"/>
    <lineage>
        <taxon>Bacteria</taxon>
        <taxon>Bacillati</taxon>
        <taxon>Bacillota</taxon>
        <taxon>Bacilli</taxon>
        <taxon>Bacillales</taxon>
        <taxon>Paenibacillaceae</taxon>
        <taxon>Paenibacillus</taxon>
    </lineage>
</organism>
<proteinExistence type="predicted"/>
<gene>
    <name evidence="2" type="ORF">DN757_22615</name>
</gene>
<dbReference type="InterPro" id="IPR029002">
    <property type="entry name" value="PLPC/GPLD1"/>
</dbReference>
<comment type="caution">
    <text evidence="2">The sequence shown here is derived from an EMBL/GenBank/DDBJ whole genome shotgun (WGS) entry which is preliminary data.</text>
</comment>
<dbReference type="RefSeq" id="WP_111272431.1">
    <property type="nucleotide sequence ID" value="NZ_QKWW01000069.1"/>
</dbReference>
<dbReference type="AlphaFoldDB" id="A0A2W6P182"/>
<reference evidence="2 3" key="1">
    <citation type="submission" date="2018-06" db="EMBL/GenBank/DDBJ databases">
        <title>Isolation of heavy metals resistant Paenibacillus silvae NC2 from Gold-Copper mine in ZiJin, China.</title>
        <authorList>
            <person name="Xu J."/>
            <person name="Mazhar H.S."/>
            <person name="Rensing C."/>
        </authorList>
    </citation>
    <scope>NUCLEOTIDE SEQUENCE [LARGE SCALE GENOMIC DNA]</scope>
    <source>
        <strain evidence="2 3">NC2</strain>
    </source>
</reference>
<feature type="domain" description="Phospholipase C/D" evidence="1">
    <location>
        <begin position="6"/>
        <end position="98"/>
    </location>
</feature>
<sequence>MPLPMVHLRIAQQLADALPESLERGAFYLGNIAPDAIHMREGTTREDKQHTHFDPEKENHYTDRLQKLYHGYIGERTDEGWRSFVKGYFMHVMTDYYWFRSVYPEFVEQVQKHDKREGTTRTKEELTRLYYQETGQVDFHLFRMASWSADTWSILNAASGYDMRDRLTAEEISRWRHHTYSFFHGQEPGIIPLFLTEEIVQAFAAATVPRLFELLTVWEAV</sequence>
<protein>
    <recommendedName>
        <fullName evidence="1">Phospholipase C/D domain-containing protein</fullName>
    </recommendedName>
</protein>
<accession>A0A2W6P182</accession>
<evidence type="ECO:0000313" key="2">
    <source>
        <dbReference type="EMBL" id="PZT53490.1"/>
    </source>
</evidence>
<evidence type="ECO:0000259" key="1">
    <source>
        <dbReference type="Pfam" id="PF00882"/>
    </source>
</evidence>
<evidence type="ECO:0000313" key="3">
    <source>
        <dbReference type="Proteomes" id="UP000249204"/>
    </source>
</evidence>
<dbReference type="Proteomes" id="UP000249204">
    <property type="component" value="Unassembled WGS sequence"/>
</dbReference>
<name>A0A2W6P182_9BACL</name>